<dbReference type="GO" id="GO:0003700">
    <property type="term" value="F:DNA-binding transcription factor activity"/>
    <property type="evidence" value="ECO:0007669"/>
    <property type="project" value="InterPro"/>
</dbReference>
<evidence type="ECO:0000313" key="14">
    <source>
        <dbReference type="EMBL" id="HJB29813.1"/>
    </source>
</evidence>
<feature type="modified residue" description="4-aspartylphosphate" evidence="10">
    <location>
        <position position="54"/>
    </location>
</feature>
<evidence type="ECO:0000256" key="5">
    <source>
        <dbReference type="ARBA" id="ARBA00023012"/>
    </source>
</evidence>
<protein>
    <recommendedName>
        <fullName evidence="2">Stage 0 sporulation protein A homolog</fullName>
    </recommendedName>
</protein>
<dbReference type="InterPro" id="IPR001789">
    <property type="entry name" value="Sig_transdc_resp-reg_receiver"/>
</dbReference>
<keyword evidence="3" id="KW-0963">Cytoplasm</keyword>
<evidence type="ECO:0000256" key="1">
    <source>
        <dbReference type="ARBA" id="ARBA00004496"/>
    </source>
</evidence>
<evidence type="ECO:0000256" key="2">
    <source>
        <dbReference type="ARBA" id="ARBA00018672"/>
    </source>
</evidence>
<dbReference type="PROSITE" id="PS50943">
    <property type="entry name" value="HTH_CROC1"/>
    <property type="match status" value="1"/>
</dbReference>
<evidence type="ECO:0000259" key="13">
    <source>
        <dbReference type="PROSITE" id="PS50943"/>
    </source>
</evidence>
<comment type="function">
    <text evidence="9">May play the central regulatory role in sporulation. It may be an element of the effector pathway responsible for the activation of sporulation genes in response to nutritional stress. Spo0A may act in concert with spo0H (a sigma factor) to control the expression of some genes that are critical to the sporulation process.</text>
</comment>
<dbReference type="InterPro" id="IPR009057">
    <property type="entry name" value="Homeodomain-like_sf"/>
</dbReference>
<dbReference type="AlphaFoldDB" id="A0A9D2LV39"/>
<dbReference type="PROSITE" id="PS50110">
    <property type="entry name" value="RESPONSE_REGULATORY"/>
    <property type="match status" value="1"/>
</dbReference>
<dbReference type="InterPro" id="IPR051552">
    <property type="entry name" value="HptR"/>
</dbReference>
<dbReference type="Gene3D" id="3.40.50.2300">
    <property type="match status" value="1"/>
</dbReference>
<keyword evidence="6" id="KW-0805">Transcription regulation</keyword>
<dbReference type="EMBL" id="DWYZ01000258">
    <property type="protein sequence ID" value="HJB29813.1"/>
    <property type="molecule type" value="Genomic_DNA"/>
</dbReference>
<dbReference type="Proteomes" id="UP000823842">
    <property type="component" value="Unassembled WGS sequence"/>
</dbReference>
<comment type="subcellular location">
    <subcellularLocation>
        <location evidence="1">Cytoplasm</location>
    </subcellularLocation>
</comment>
<keyword evidence="7" id="KW-0238">DNA-binding</keyword>
<dbReference type="SMART" id="SM00448">
    <property type="entry name" value="REC"/>
    <property type="match status" value="1"/>
</dbReference>
<evidence type="ECO:0000259" key="11">
    <source>
        <dbReference type="PROSITE" id="PS01124"/>
    </source>
</evidence>
<evidence type="ECO:0000256" key="3">
    <source>
        <dbReference type="ARBA" id="ARBA00022490"/>
    </source>
</evidence>
<reference evidence="14" key="1">
    <citation type="journal article" date="2021" name="PeerJ">
        <title>Extensive microbial diversity within the chicken gut microbiome revealed by metagenomics and culture.</title>
        <authorList>
            <person name="Gilroy R."/>
            <person name="Ravi A."/>
            <person name="Getino M."/>
            <person name="Pursley I."/>
            <person name="Horton D.L."/>
            <person name="Alikhan N.F."/>
            <person name="Baker D."/>
            <person name="Gharbi K."/>
            <person name="Hall N."/>
            <person name="Watson M."/>
            <person name="Adriaenssens E.M."/>
            <person name="Foster-Nyarko E."/>
            <person name="Jarju S."/>
            <person name="Secka A."/>
            <person name="Antonio M."/>
            <person name="Oren A."/>
            <person name="Chaudhuri R.R."/>
            <person name="La Ragione R."/>
            <person name="Hildebrand F."/>
            <person name="Pallen M.J."/>
        </authorList>
    </citation>
    <scope>NUCLEOTIDE SEQUENCE</scope>
    <source>
        <strain evidence="14">ChiSjej1B19-5720</strain>
    </source>
</reference>
<evidence type="ECO:0000259" key="12">
    <source>
        <dbReference type="PROSITE" id="PS50110"/>
    </source>
</evidence>
<proteinExistence type="predicted"/>
<dbReference type="InterPro" id="IPR001387">
    <property type="entry name" value="Cro/C1-type_HTH"/>
</dbReference>
<accession>A0A9D2LV39</accession>
<evidence type="ECO:0000256" key="8">
    <source>
        <dbReference type="ARBA" id="ARBA00023163"/>
    </source>
</evidence>
<dbReference type="SMART" id="SM00342">
    <property type="entry name" value="HTH_ARAC"/>
    <property type="match status" value="1"/>
</dbReference>
<dbReference type="PANTHER" id="PTHR42713:SF3">
    <property type="entry name" value="TRANSCRIPTIONAL REGULATORY PROTEIN HPTR"/>
    <property type="match status" value="1"/>
</dbReference>
<dbReference type="Pfam" id="PF12833">
    <property type="entry name" value="HTH_18"/>
    <property type="match status" value="1"/>
</dbReference>
<dbReference type="PROSITE" id="PS01124">
    <property type="entry name" value="HTH_ARAC_FAMILY_2"/>
    <property type="match status" value="1"/>
</dbReference>
<dbReference type="SUPFAM" id="SSF52172">
    <property type="entry name" value="CheY-like"/>
    <property type="match status" value="1"/>
</dbReference>
<comment type="caution">
    <text evidence="14">The sequence shown here is derived from an EMBL/GenBank/DDBJ whole genome shotgun (WGS) entry which is preliminary data.</text>
</comment>
<gene>
    <name evidence="14" type="ORF">IAA06_13650</name>
</gene>
<organism evidence="14 15">
    <name type="scientific">Candidatus Blautia faecavium</name>
    <dbReference type="NCBI Taxonomy" id="2838487"/>
    <lineage>
        <taxon>Bacteria</taxon>
        <taxon>Bacillati</taxon>
        <taxon>Bacillota</taxon>
        <taxon>Clostridia</taxon>
        <taxon>Lachnospirales</taxon>
        <taxon>Lachnospiraceae</taxon>
        <taxon>Blautia</taxon>
    </lineage>
</organism>
<dbReference type="CDD" id="cd00093">
    <property type="entry name" value="HTH_XRE"/>
    <property type="match status" value="1"/>
</dbReference>
<evidence type="ECO:0000256" key="9">
    <source>
        <dbReference type="ARBA" id="ARBA00024867"/>
    </source>
</evidence>
<feature type="domain" description="Response regulatory" evidence="12">
    <location>
        <begin position="2"/>
        <end position="119"/>
    </location>
</feature>
<sequence>MKIIVAENEQRAREGICKLLQSVSENLEVIAQASNGETALELIEQLEPDVVFTDIKMPYMDGITLIQKAREKKLRTEFVVISAYADFQTAQQCISLDVTEYLLKPLTKAELENVLTRLSARIKGQNVYLSNEEKEGESLRSQYPDAHPMVLRALDMIEKRYQKKITQTELAEKLGISPQYFSYIFSKHVGEGFATFLKKYRIQQAIKLFEKGEEDKNEVAYKVGYSDVKYFYRVFREVTGKHLSEYITEQGEK</sequence>
<dbReference type="GO" id="GO:0005737">
    <property type="term" value="C:cytoplasm"/>
    <property type="evidence" value="ECO:0007669"/>
    <property type="project" value="UniProtKB-SubCell"/>
</dbReference>
<dbReference type="SUPFAM" id="SSF46689">
    <property type="entry name" value="Homeodomain-like"/>
    <property type="match status" value="2"/>
</dbReference>
<dbReference type="InterPro" id="IPR018060">
    <property type="entry name" value="HTH_AraC"/>
</dbReference>
<name>A0A9D2LV39_9FIRM</name>
<evidence type="ECO:0000256" key="7">
    <source>
        <dbReference type="ARBA" id="ARBA00023125"/>
    </source>
</evidence>
<evidence type="ECO:0000256" key="4">
    <source>
        <dbReference type="ARBA" id="ARBA00022553"/>
    </source>
</evidence>
<keyword evidence="5" id="KW-0902">Two-component regulatory system</keyword>
<evidence type="ECO:0000313" key="15">
    <source>
        <dbReference type="Proteomes" id="UP000823842"/>
    </source>
</evidence>
<dbReference type="CDD" id="cd17536">
    <property type="entry name" value="REC_YesN-like"/>
    <property type="match status" value="1"/>
</dbReference>
<reference evidence="14" key="2">
    <citation type="submission" date="2021-04" db="EMBL/GenBank/DDBJ databases">
        <authorList>
            <person name="Gilroy R."/>
        </authorList>
    </citation>
    <scope>NUCLEOTIDE SEQUENCE</scope>
    <source>
        <strain evidence="14">ChiSjej1B19-5720</strain>
    </source>
</reference>
<keyword evidence="8" id="KW-0804">Transcription</keyword>
<dbReference type="GO" id="GO:0000160">
    <property type="term" value="P:phosphorelay signal transduction system"/>
    <property type="evidence" value="ECO:0007669"/>
    <property type="project" value="UniProtKB-KW"/>
</dbReference>
<keyword evidence="4 10" id="KW-0597">Phosphoprotein</keyword>
<feature type="domain" description="HTH araC/xylS-type" evidence="11">
    <location>
        <begin position="151"/>
        <end position="249"/>
    </location>
</feature>
<evidence type="ECO:0000256" key="6">
    <source>
        <dbReference type="ARBA" id="ARBA00023015"/>
    </source>
</evidence>
<dbReference type="Gene3D" id="1.10.10.60">
    <property type="entry name" value="Homeodomain-like"/>
    <property type="match status" value="2"/>
</dbReference>
<dbReference type="InterPro" id="IPR011006">
    <property type="entry name" value="CheY-like_superfamily"/>
</dbReference>
<dbReference type="GO" id="GO:0043565">
    <property type="term" value="F:sequence-specific DNA binding"/>
    <property type="evidence" value="ECO:0007669"/>
    <property type="project" value="InterPro"/>
</dbReference>
<dbReference type="PANTHER" id="PTHR42713">
    <property type="entry name" value="HISTIDINE KINASE-RELATED"/>
    <property type="match status" value="1"/>
</dbReference>
<feature type="domain" description="HTH cro/C1-type" evidence="13">
    <location>
        <begin position="156"/>
        <end position="186"/>
    </location>
</feature>
<dbReference type="Pfam" id="PF00072">
    <property type="entry name" value="Response_reg"/>
    <property type="match status" value="1"/>
</dbReference>
<evidence type="ECO:0000256" key="10">
    <source>
        <dbReference type="PROSITE-ProRule" id="PRU00169"/>
    </source>
</evidence>